<evidence type="ECO:0000256" key="3">
    <source>
        <dbReference type="ARBA" id="ARBA00022729"/>
    </source>
</evidence>
<accession>A0A1X7T8W0</accession>
<comment type="function">
    <text evidence="8">Required to protect lysosomal transporter MFSD1 from lysosomal proteolysis and for MFSD1 lysosomal localization.</text>
</comment>
<keyword evidence="4" id="KW-1133">Transmembrane helix</keyword>
<evidence type="ECO:0000256" key="6">
    <source>
        <dbReference type="ARBA" id="ARBA00023180"/>
    </source>
</evidence>
<keyword evidence="7" id="KW-0458">Lysosome</keyword>
<evidence type="ECO:0000256" key="2">
    <source>
        <dbReference type="ARBA" id="ARBA00022692"/>
    </source>
</evidence>
<proteinExistence type="inferred from homology"/>
<dbReference type="EnsemblMetazoa" id="Aqu2.1.10977_001">
    <property type="protein sequence ID" value="Aqu2.1.10977_001"/>
    <property type="gene ID" value="Aqu2.1.10977"/>
</dbReference>
<keyword evidence="5" id="KW-0472">Membrane</keyword>
<evidence type="ECO:0000256" key="4">
    <source>
        <dbReference type="ARBA" id="ARBA00022989"/>
    </source>
</evidence>
<feature type="signal peptide" evidence="11">
    <location>
        <begin position="1"/>
        <end position="19"/>
    </location>
</feature>
<dbReference type="InterPro" id="IPR029382">
    <property type="entry name" value="NCU-G1"/>
</dbReference>
<dbReference type="PANTHER" id="PTHR31981">
    <property type="entry name" value="GLYCOSYLATED LYSOSOMAL MEMBRANE PROTEIN"/>
    <property type="match status" value="1"/>
</dbReference>
<dbReference type="EnsemblMetazoa" id="XM_003390892.2">
    <property type="protein sequence ID" value="XP_003390940.2"/>
    <property type="gene ID" value="LOC100633022"/>
</dbReference>
<protein>
    <submittedName>
        <fullName evidence="12">Uncharacterized protein</fullName>
    </submittedName>
</protein>
<evidence type="ECO:0000256" key="9">
    <source>
        <dbReference type="ARBA" id="ARBA00024189"/>
    </source>
</evidence>
<evidence type="ECO:0000256" key="5">
    <source>
        <dbReference type="ARBA" id="ARBA00023136"/>
    </source>
</evidence>
<keyword evidence="2" id="KW-0812">Transmembrane</keyword>
<evidence type="ECO:0000256" key="1">
    <source>
        <dbReference type="ARBA" id="ARBA00010599"/>
    </source>
</evidence>
<evidence type="ECO:0000256" key="7">
    <source>
        <dbReference type="ARBA" id="ARBA00023228"/>
    </source>
</evidence>
<dbReference type="AlphaFoldDB" id="A0A1X7T8W0"/>
<dbReference type="GO" id="GO:0005765">
    <property type="term" value="C:lysosomal membrane"/>
    <property type="evidence" value="ECO:0007669"/>
    <property type="project" value="UniProtKB-SubCell"/>
</dbReference>
<dbReference type="PANTHER" id="PTHR31981:SF1">
    <property type="entry name" value="GLYCOSYLATED LYSOSOMAL MEMBRANE PROTEIN"/>
    <property type="match status" value="1"/>
</dbReference>
<dbReference type="KEGG" id="aqu:100633022"/>
<dbReference type="InParanoid" id="A0A1X7T8W0"/>
<reference evidence="13" key="1">
    <citation type="journal article" date="2010" name="Nature">
        <title>The Amphimedon queenslandica genome and the evolution of animal complexity.</title>
        <authorList>
            <person name="Srivastava M."/>
            <person name="Simakov O."/>
            <person name="Chapman J."/>
            <person name="Fahey B."/>
            <person name="Gauthier M.E."/>
            <person name="Mitros T."/>
            <person name="Richards G.S."/>
            <person name="Conaco C."/>
            <person name="Dacre M."/>
            <person name="Hellsten U."/>
            <person name="Larroux C."/>
            <person name="Putnam N.H."/>
            <person name="Stanke M."/>
            <person name="Adamska M."/>
            <person name="Darling A."/>
            <person name="Degnan S.M."/>
            <person name="Oakley T.H."/>
            <person name="Plachetzki D.C."/>
            <person name="Zhai Y."/>
            <person name="Adamski M."/>
            <person name="Calcino A."/>
            <person name="Cummins S.F."/>
            <person name="Goodstein D.M."/>
            <person name="Harris C."/>
            <person name="Jackson D.J."/>
            <person name="Leys S.P."/>
            <person name="Shu S."/>
            <person name="Woodcroft B.J."/>
            <person name="Vervoort M."/>
            <person name="Kosik K.S."/>
            <person name="Manning G."/>
            <person name="Degnan B.M."/>
            <person name="Rokhsar D.S."/>
        </authorList>
    </citation>
    <scope>NUCLEOTIDE SEQUENCE [LARGE SCALE GENOMIC DNA]</scope>
</reference>
<evidence type="ECO:0000313" key="12">
    <source>
        <dbReference type="EnsemblMetazoa" id="Aqu2.1.10977_001"/>
    </source>
</evidence>
<keyword evidence="3 11" id="KW-0732">Signal</keyword>
<comment type="subcellular location">
    <subcellularLocation>
        <location evidence="9">Lysosome membrane</location>
        <topology evidence="9">Single-pass type I membrane protein</topology>
        <orientation evidence="9">Lumenal side</orientation>
    </subcellularLocation>
</comment>
<keyword evidence="6" id="KW-0325">Glycoprotein</keyword>
<comment type="subunit">
    <text evidence="10">Interacts (via lumenal domain) with lysosomal protein MFSD1; the interaction starts while both proteins are still in the endoplasmic reticulum and is required for stabilization of MFSD1 in lysosomes but has no direct effect on its targeting to lysosomes or transporter activity.</text>
</comment>
<comment type="similarity">
    <text evidence="1">Belongs to the GLMP family.</text>
</comment>
<keyword evidence="13" id="KW-1185">Reference proteome</keyword>
<evidence type="ECO:0000256" key="8">
    <source>
        <dbReference type="ARBA" id="ARBA00024176"/>
    </source>
</evidence>
<sequence length="388" mass="43419">MLLVRAALVLALVIIGAVADDGIPPRQKCDVIVLPSADDPKIIYYQLKSDTNATHYVWGLQDIPTLFMSVTGPNSTCLTAEEFNKTIDWEKFLGDDDNCTDPCETWPEPCNCTCNYGAVNIPGQDGEFAFALTFNSLIEFYDSHSKANKAFNPKHLNISSLYSSYSLADLKWTFNKDNNQLKTSGPKGLTWYISLNVPTEGGRLDYFPKTLYTINSTTFDFIFQNFPYQLHIGNNASRLVLDVTIVHGPLSHGILMSRFSRDDEYTPSIFITYNYLFGNRGTMFQGFLQWKPISYLSKARKSTKSEQINLVPGGDVDEVPVGLASALFNNCTSVNNTRVFLVMGTEGDDNNANPNYVTWLVYFSNLCQYTPIACCVVYVSNDSVVVEY</sequence>
<organism evidence="12">
    <name type="scientific">Amphimedon queenslandica</name>
    <name type="common">Sponge</name>
    <dbReference type="NCBI Taxonomy" id="400682"/>
    <lineage>
        <taxon>Eukaryota</taxon>
        <taxon>Metazoa</taxon>
        <taxon>Porifera</taxon>
        <taxon>Demospongiae</taxon>
        <taxon>Heteroscleromorpha</taxon>
        <taxon>Haplosclerida</taxon>
        <taxon>Niphatidae</taxon>
        <taxon>Amphimedon</taxon>
    </lineage>
</organism>
<evidence type="ECO:0000313" key="13">
    <source>
        <dbReference type="Proteomes" id="UP000007879"/>
    </source>
</evidence>
<name>A0A1X7T8W0_AMPQE</name>
<dbReference type="OrthoDB" id="6264340at2759"/>
<gene>
    <name evidence="12" type="primary">100633022</name>
</gene>
<reference evidence="12" key="2">
    <citation type="submission" date="2017-05" db="UniProtKB">
        <authorList>
            <consortium name="EnsemblMetazoa"/>
        </authorList>
    </citation>
    <scope>IDENTIFICATION</scope>
</reference>
<evidence type="ECO:0000256" key="10">
    <source>
        <dbReference type="ARBA" id="ARBA00044960"/>
    </source>
</evidence>
<feature type="chain" id="PRO_5010873643" evidence="11">
    <location>
        <begin position="20"/>
        <end position="388"/>
    </location>
</feature>
<dbReference type="Proteomes" id="UP000007879">
    <property type="component" value="Unassembled WGS sequence"/>
</dbReference>
<dbReference type="Pfam" id="PF15065">
    <property type="entry name" value="NCU-G1"/>
    <property type="match status" value="1"/>
</dbReference>
<evidence type="ECO:0000256" key="11">
    <source>
        <dbReference type="SAM" id="SignalP"/>
    </source>
</evidence>